<evidence type="ECO:0000313" key="2">
    <source>
        <dbReference type="Proteomes" id="UP000192758"/>
    </source>
</evidence>
<evidence type="ECO:0000313" key="1">
    <source>
        <dbReference type="EMBL" id="OQS54583.1"/>
    </source>
</evidence>
<dbReference type="EMBL" id="MNPJ01000019">
    <property type="protein sequence ID" value="OQS54583.1"/>
    <property type="molecule type" value="Genomic_DNA"/>
</dbReference>
<comment type="caution">
    <text evidence="1">The sequence shown here is derived from an EMBL/GenBank/DDBJ whole genome shotgun (WGS) entry which is preliminary data.</text>
</comment>
<organism evidence="1 2">
    <name type="scientific">Ecytonucleospora hepatopenaei</name>
    <dbReference type="NCBI Taxonomy" id="646526"/>
    <lineage>
        <taxon>Eukaryota</taxon>
        <taxon>Fungi</taxon>
        <taxon>Fungi incertae sedis</taxon>
        <taxon>Microsporidia</taxon>
        <taxon>Enterocytozoonidae</taxon>
        <taxon>Ecytonucleospora</taxon>
    </lineage>
</organism>
<name>A0A1W0E5Q4_9MICR</name>
<dbReference type="AlphaFoldDB" id="A0A1W0E5Q4"/>
<accession>A0A1W0E5Q4</accession>
<keyword evidence="2" id="KW-1185">Reference proteome</keyword>
<gene>
    <name evidence="1" type="ORF">EHP00_88</name>
</gene>
<protein>
    <submittedName>
        <fullName evidence="1">Uncharacterized protein</fullName>
    </submittedName>
</protein>
<dbReference type="VEuPathDB" id="MicrosporidiaDB:EHP00_88"/>
<reference evidence="1 2" key="1">
    <citation type="journal article" date="2017" name="Environ. Microbiol.">
        <title>Decay of the glycolytic pathway and adaptation to intranuclear parasitism within Enterocytozoonidae microsporidia.</title>
        <authorList>
            <person name="Wiredu Boakye D."/>
            <person name="Jaroenlak P."/>
            <person name="Prachumwat A."/>
            <person name="Williams T.A."/>
            <person name="Bateman K.S."/>
            <person name="Itsathitphaisarn O."/>
            <person name="Sritunyalucksana K."/>
            <person name="Paszkiewicz K.H."/>
            <person name="Moore K.A."/>
            <person name="Stentiford G.D."/>
            <person name="Williams B.A."/>
        </authorList>
    </citation>
    <scope>NUCLEOTIDE SEQUENCE [LARGE SCALE GENOMIC DNA]</scope>
    <source>
        <strain evidence="1 2">TH1</strain>
    </source>
</reference>
<dbReference type="OrthoDB" id="2186996at2759"/>
<dbReference type="Proteomes" id="UP000192758">
    <property type="component" value="Unassembled WGS sequence"/>
</dbReference>
<sequence>MTNKKEKNLEENYLPTQYLNNENPYSFRHNYDQNIANMAYNKEKLNLLHRVQPQKLNVIFDQKSLNDERNYMILEAITVRRKNLLNKAFKILKREVILDKSAEEILEEYIENPEILDILLELKKMNLINQQMKLRAKVSHVVSLKISDVAKIDSRNGEKVNIDNLREALIFSSLYKFYSGVNEK</sequence>
<proteinExistence type="predicted"/>